<keyword evidence="1" id="KW-0732">Signal</keyword>
<proteinExistence type="predicted"/>
<organism evidence="3 4">
    <name type="scientific">Patellaria atrata CBS 101060</name>
    <dbReference type="NCBI Taxonomy" id="1346257"/>
    <lineage>
        <taxon>Eukaryota</taxon>
        <taxon>Fungi</taxon>
        <taxon>Dikarya</taxon>
        <taxon>Ascomycota</taxon>
        <taxon>Pezizomycotina</taxon>
        <taxon>Dothideomycetes</taxon>
        <taxon>Dothideomycetes incertae sedis</taxon>
        <taxon>Patellariales</taxon>
        <taxon>Patellariaceae</taxon>
        <taxon>Patellaria</taxon>
    </lineage>
</organism>
<dbReference type="AlphaFoldDB" id="A0A9P4VTQ4"/>
<reference evidence="3" key="1">
    <citation type="journal article" date="2020" name="Stud. Mycol.">
        <title>101 Dothideomycetes genomes: a test case for predicting lifestyles and emergence of pathogens.</title>
        <authorList>
            <person name="Haridas S."/>
            <person name="Albert R."/>
            <person name="Binder M."/>
            <person name="Bloem J."/>
            <person name="Labutti K."/>
            <person name="Salamov A."/>
            <person name="Andreopoulos B."/>
            <person name="Baker S."/>
            <person name="Barry K."/>
            <person name="Bills G."/>
            <person name="Bluhm B."/>
            <person name="Cannon C."/>
            <person name="Castanera R."/>
            <person name="Culley D."/>
            <person name="Daum C."/>
            <person name="Ezra D."/>
            <person name="Gonzalez J."/>
            <person name="Henrissat B."/>
            <person name="Kuo A."/>
            <person name="Liang C."/>
            <person name="Lipzen A."/>
            <person name="Lutzoni F."/>
            <person name="Magnuson J."/>
            <person name="Mondo S."/>
            <person name="Nolan M."/>
            <person name="Ohm R."/>
            <person name="Pangilinan J."/>
            <person name="Park H.-J."/>
            <person name="Ramirez L."/>
            <person name="Alfaro M."/>
            <person name="Sun H."/>
            <person name="Tritt A."/>
            <person name="Yoshinaga Y."/>
            <person name="Zwiers L.-H."/>
            <person name="Turgeon B."/>
            <person name="Goodwin S."/>
            <person name="Spatafora J."/>
            <person name="Crous P."/>
            <person name="Grigoriev I."/>
        </authorList>
    </citation>
    <scope>NUCLEOTIDE SEQUENCE</scope>
    <source>
        <strain evidence="3">CBS 101060</strain>
    </source>
</reference>
<name>A0A9P4VTQ4_9PEZI</name>
<dbReference type="OrthoDB" id="3556996at2759"/>
<dbReference type="EMBL" id="MU006091">
    <property type="protein sequence ID" value="KAF2841152.1"/>
    <property type="molecule type" value="Genomic_DNA"/>
</dbReference>
<evidence type="ECO:0000259" key="2">
    <source>
        <dbReference type="PROSITE" id="PS50948"/>
    </source>
</evidence>
<gene>
    <name evidence="3" type="ORF">M501DRAFT_1000316</name>
</gene>
<evidence type="ECO:0000256" key="1">
    <source>
        <dbReference type="SAM" id="SignalP"/>
    </source>
</evidence>
<dbReference type="InterPro" id="IPR003609">
    <property type="entry name" value="Pan_app"/>
</dbReference>
<evidence type="ECO:0000313" key="3">
    <source>
        <dbReference type="EMBL" id="KAF2841152.1"/>
    </source>
</evidence>
<evidence type="ECO:0000313" key="4">
    <source>
        <dbReference type="Proteomes" id="UP000799429"/>
    </source>
</evidence>
<sequence length="285" mass="30327">MIFSYLLPLAGLSTLVLGQAQQCGINGYDRGRNPAIYFAANTTAPQCKNICAILEGLSFATSTAEECLVYNVTVTGNVIPVISSPYTFYDAPCDLLPPEEVLKARQAEPSCNVLGYDNGLIPAYYYLNSTDSAECKAACTAQECVSFASGADECFLYNMTVTDTVVAMDTSPYAFYDAACEVPATPPTGVARRQVAPLCAQPGWDKGGDVVAYGYYSGITIETCKTACVSRTCGSFAYGSNTCYLYNSTVTDTINFDPTSPINFYDPACDVMTPAPSPTPVTPPA</sequence>
<feature type="chain" id="PRO_5040201945" description="Apple domain-containing protein" evidence="1">
    <location>
        <begin position="19"/>
        <end position="285"/>
    </location>
</feature>
<dbReference type="PROSITE" id="PS50948">
    <property type="entry name" value="PAN"/>
    <property type="match status" value="2"/>
</dbReference>
<feature type="domain" description="Apple" evidence="2">
    <location>
        <begin position="199"/>
        <end position="269"/>
    </location>
</feature>
<accession>A0A9P4VTQ4</accession>
<keyword evidence="4" id="KW-1185">Reference proteome</keyword>
<protein>
    <recommendedName>
        <fullName evidence="2">Apple domain-containing protein</fullName>
    </recommendedName>
</protein>
<feature type="signal peptide" evidence="1">
    <location>
        <begin position="1"/>
        <end position="18"/>
    </location>
</feature>
<feature type="domain" description="Apple" evidence="2">
    <location>
        <begin position="111"/>
        <end position="180"/>
    </location>
</feature>
<dbReference type="Proteomes" id="UP000799429">
    <property type="component" value="Unassembled WGS sequence"/>
</dbReference>
<comment type="caution">
    <text evidence="3">The sequence shown here is derived from an EMBL/GenBank/DDBJ whole genome shotgun (WGS) entry which is preliminary data.</text>
</comment>